<keyword evidence="3 6" id="KW-0812">Transmembrane</keyword>
<accession>A0A561QBK1</accession>
<dbReference type="OrthoDB" id="9771737at2"/>
<feature type="transmembrane region" description="Helical" evidence="6">
    <location>
        <begin position="20"/>
        <end position="41"/>
    </location>
</feature>
<evidence type="ECO:0000256" key="1">
    <source>
        <dbReference type="ARBA" id="ARBA00004141"/>
    </source>
</evidence>
<feature type="transmembrane region" description="Helical" evidence="6">
    <location>
        <begin position="86"/>
        <end position="106"/>
    </location>
</feature>
<feature type="transmembrane region" description="Helical" evidence="6">
    <location>
        <begin position="376"/>
        <end position="399"/>
    </location>
</feature>
<dbReference type="Proteomes" id="UP000320653">
    <property type="component" value="Unassembled WGS sequence"/>
</dbReference>
<feature type="transmembrane region" description="Helical" evidence="6">
    <location>
        <begin position="150"/>
        <end position="170"/>
    </location>
</feature>
<gene>
    <name evidence="7" type="ORF">FHW37_11017</name>
</gene>
<dbReference type="GO" id="GO:0016020">
    <property type="term" value="C:membrane"/>
    <property type="evidence" value="ECO:0007669"/>
    <property type="project" value="UniProtKB-SubCell"/>
</dbReference>
<feature type="transmembrane region" description="Helical" evidence="6">
    <location>
        <begin position="118"/>
        <end position="138"/>
    </location>
</feature>
<feature type="transmembrane region" description="Helical" evidence="6">
    <location>
        <begin position="344"/>
        <end position="364"/>
    </location>
</feature>
<dbReference type="PANTHER" id="PTHR42718:SF9">
    <property type="entry name" value="MAJOR FACILITATOR SUPERFAMILY MULTIDRUG TRANSPORTER MFSC"/>
    <property type="match status" value="1"/>
</dbReference>
<feature type="transmembrane region" description="Helical" evidence="6">
    <location>
        <begin position="406"/>
        <end position="429"/>
    </location>
</feature>
<dbReference type="AlphaFoldDB" id="A0A561QBK1"/>
<dbReference type="GO" id="GO:0022857">
    <property type="term" value="F:transmembrane transporter activity"/>
    <property type="evidence" value="ECO:0007669"/>
    <property type="project" value="InterPro"/>
</dbReference>
<evidence type="ECO:0000256" key="2">
    <source>
        <dbReference type="ARBA" id="ARBA00022448"/>
    </source>
</evidence>
<organism evidence="7 8">
    <name type="scientific">Neorhizobium alkalisoli</name>
    <dbReference type="NCBI Taxonomy" id="528178"/>
    <lineage>
        <taxon>Bacteria</taxon>
        <taxon>Pseudomonadati</taxon>
        <taxon>Pseudomonadota</taxon>
        <taxon>Alphaproteobacteria</taxon>
        <taxon>Hyphomicrobiales</taxon>
        <taxon>Rhizobiaceae</taxon>
        <taxon>Rhizobium/Agrobacterium group</taxon>
        <taxon>Neorhizobium</taxon>
    </lineage>
</organism>
<name>A0A561QBK1_9HYPH</name>
<feature type="transmembrane region" description="Helical" evidence="6">
    <location>
        <begin position="500"/>
        <end position="522"/>
    </location>
</feature>
<evidence type="ECO:0000256" key="3">
    <source>
        <dbReference type="ARBA" id="ARBA00022692"/>
    </source>
</evidence>
<dbReference type="Gene3D" id="1.20.1720.10">
    <property type="entry name" value="Multidrug resistance protein D"/>
    <property type="match status" value="1"/>
</dbReference>
<dbReference type="SUPFAM" id="SSF103473">
    <property type="entry name" value="MFS general substrate transporter"/>
    <property type="match status" value="1"/>
</dbReference>
<comment type="caution">
    <text evidence="7">The sequence shown here is derived from an EMBL/GenBank/DDBJ whole genome shotgun (WGS) entry which is preliminary data.</text>
</comment>
<keyword evidence="4 6" id="KW-1133">Transmembrane helix</keyword>
<feature type="transmembrane region" description="Helical" evidence="6">
    <location>
        <begin position="275"/>
        <end position="296"/>
    </location>
</feature>
<evidence type="ECO:0000313" key="8">
    <source>
        <dbReference type="Proteomes" id="UP000320653"/>
    </source>
</evidence>
<dbReference type="PANTHER" id="PTHR42718">
    <property type="entry name" value="MAJOR FACILITATOR SUPERFAMILY MULTIDRUG TRANSPORTER MFSC"/>
    <property type="match status" value="1"/>
</dbReference>
<keyword evidence="5 6" id="KW-0472">Membrane</keyword>
<feature type="transmembrane region" description="Helical" evidence="6">
    <location>
        <begin position="176"/>
        <end position="196"/>
    </location>
</feature>
<proteinExistence type="predicted"/>
<feature type="transmembrane region" description="Helical" evidence="6">
    <location>
        <begin position="316"/>
        <end position="337"/>
    </location>
</feature>
<reference evidence="7 8" key="1">
    <citation type="submission" date="2019-06" db="EMBL/GenBank/DDBJ databases">
        <title>Sorghum-associated microbial communities from plants grown in Nebraska, USA.</title>
        <authorList>
            <person name="Schachtman D."/>
        </authorList>
    </citation>
    <scope>NUCLEOTIDE SEQUENCE [LARGE SCALE GENOMIC DNA]</scope>
    <source>
        <strain evidence="7 8">1225</strain>
    </source>
</reference>
<feature type="transmembrane region" description="Helical" evidence="6">
    <location>
        <begin position="208"/>
        <end position="230"/>
    </location>
</feature>
<keyword evidence="2" id="KW-0813">Transport</keyword>
<feature type="transmembrane region" description="Helical" evidence="6">
    <location>
        <begin position="242"/>
        <end position="263"/>
    </location>
</feature>
<dbReference type="InterPro" id="IPR011701">
    <property type="entry name" value="MFS"/>
</dbReference>
<comment type="subcellular location">
    <subcellularLocation>
        <location evidence="1">Membrane</location>
        <topology evidence="1">Multi-pass membrane protein</topology>
    </subcellularLocation>
</comment>
<evidence type="ECO:0000313" key="7">
    <source>
        <dbReference type="EMBL" id="TWF47721.1"/>
    </source>
</evidence>
<dbReference type="Pfam" id="PF07690">
    <property type="entry name" value="MFS_1"/>
    <property type="match status" value="1"/>
</dbReference>
<sequence>MADISFTSAGVPRSGSTASAVFLLVGAMTIVLTDAIAGTALSMARLDIMGGTHASADEFAKLDYGYTAAKLVAFVSTPWLAGAFNLYRSVMIAGAVMTAACYSAAYTGDLNVMFGLRLLQGASGGVLLVGAQSLLFRVFPMRQQPFVQSVYAVGSVVAPATLAPYMQGWLLDQIDWSVIFLCSVPFGIAGIVMLALAPQAEEVDSPKIRFDAVGLILFAVAAFTLTFVLNQGNRWDWFGDSTVVWATIVGMAALGIQVVRQLFAPDKATTFNFAVFRNANFAFGIAASLAAGFALLGSSFVIPSFAVSVLRMTPTAAGSLLLPSTLMFVGSLFLTAFMIQKLKLPGVITIPLGILGLMLAMWLLSGSSSGSGIPDMTPAILIRGLALGFLFLSITLVTLLSLDKTLLIYGVALFSIGRQMGGLAGISFLQTFIEDQTAHNRAVLAAHILPGREEVIARIGNLGRLLASHGTEAGLASKEAVALIGKAVALQSTTIAFDTAFFAITLFFFGAAPTLIIWKIVLGRVLAPKAAK</sequence>
<keyword evidence="8" id="KW-1185">Reference proteome</keyword>
<evidence type="ECO:0000256" key="4">
    <source>
        <dbReference type="ARBA" id="ARBA00022989"/>
    </source>
</evidence>
<dbReference type="InterPro" id="IPR036259">
    <property type="entry name" value="MFS_trans_sf"/>
</dbReference>
<dbReference type="RefSeq" id="WP_145641946.1">
    <property type="nucleotide sequence ID" value="NZ_VIWP01000010.1"/>
</dbReference>
<evidence type="ECO:0000256" key="5">
    <source>
        <dbReference type="ARBA" id="ARBA00023136"/>
    </source>
</evidence>
<dbReference type="EMBL" id="VIWP01000010">
    <property type="protein sequence ID" value="TWF47721.1"/>
    <property type="molecule type" value="Genomic_DNA"/>
</dbReference>
<protein>
    <submittedName>
        <fullName evidence="7">DHA2 family multidrug resistance protein</fullName>
    </submittedName>
</protein>
<evidence type="ECO:0000256" key="6">
    <source>
        <dbReference type="SAM" id="Phobius"/>
    </source>
</evidence>